<dbReference type="InterPro" id="IPR007871">
    <property type="entry name" value="Methyltransferase_TRM13"/>
</dbReference>
<proteinExistence type="inferred from homology"/>
<keyword evidence="2" id="KW-1133">Transmembrane helix</keyword>
<keyword evidence="1" id="KW-0819">tRNA processing</keyword>
<keyword evidence="5" id="KW-1185">Reference proteome</keyword>
<evidence type="ECO:0000313" key="4">
    <source>
        <dbReference type="EMBL" id="ETO06149.1"/>
    </source>
</evidence>
<dbReference type="Pfam" id="PF05206">
    <property type="entry name" value="TRM13"/>
    <property type="match status" value="1"/>
</dbReference>
<feature type="transmembrane region" description="Helical" evidence="2">
    <location>
        <begin position="183"/>
        <end position="208"/>
    </location>
</feature>
<dbReference type="GO" id="GO:0030488">
    <property type="term" value="P:tRNA methylation"/>
    <property type="evidence" value="ECO:0007669"/>
    <property type="project" value="InterPro"/>
</dbReference>
<comment type="function">
    <text evidence="1">tRNA methylase which 2'-O-methylates cytidine(4) in tRNA(Pro) and tRNA(Gly)(GCC), and adenosine(4) in tRNA(His).</text>
</comment>
<dbReference type="PANTHER" id="PTHR12998">
    <property type="entry name" value="TRNA:M(4)X MODIFICATION ENZYME TRM13 HOMOLOG"/>
    <property type="match status" value="1"/>
</dbReference>
<keyword evidence="1" id="KW-0489">Methyltransferase</keyword>
<keyword evidence="1" id="KW-0862">Zinc</keyword>
<comment type="catalytic activity">
    <reaction evidence="1">
        <text>adenosine(4) in tRNA(His) + S-adenosyl-L-methionine = 2'-O-methyladenosine(4) in tRNA(His) + S-adenosyl-L-homocysteine + H(+)</text>
        <dbReference type="Rhea" id="RHEA:43196"/>
        <dbReference type="Rhea" id="RHEA-COMP:10401"/>
        <dbReference type="Rhea" id="RHEA-COMP:10402"/>
        <dbReference type="ChEBI" id="CHEBI:15378"/>
        <dbReference type="ChEBI" id="CHEBI:57856"/>
        <dbReference type="ChEBI" id="CHEBI:59789"/>
        <dbReference type="ChEBI" id="CHEBI:74411"/>
        <dbReference type="ChEBI" id="CHEBI:74477"/>
        <dbReference type="EC" id="2.1.1.225"/>
    </reaction>
</comment>
<feature type="domain" description="Methyltransferase TRM13" evidence="3">
    <location>
        <begin position="68"/>
        <end position="172"/>
    </location>
</feature>
<dbReference type="EMBL" id="ASPP01027432">
    <property type="protein sequence ID" value="ETO06149.1"/>
    <property type="molecule type" value="Genomic_DNA"/>
</dbReference>
<comment type="similarity">
    <text evidence="1">Belongs to the methyltransferase TRM13 family.</text>
</comment>
<dbReference type="EC" id="2.1.1.225" evidence="1"/>
<dbReference type="Proteomes" id="UP000023152">
    <property type="component" value="Unassembled WGS sequence"/>
</dbReference>
<comment type="catalytic activity">
    <reaction evidence="1">
        <text>cytidine(4) in tRNA(Gly)(GCC) + S-adenosyl-L-methionine = 2'-O-methylcytidine(4) in tRNA(Gly)(GCC) + S-adenosyl-L-homocysteine + H(+)</text>
        <dbReference type="Rhea" id="RHEA:43192"/>
        <dbReference type="Rhea" id="RHEA-COMP:10399"/>
        <dbReference type="Rhea" id="RHEA-COMP:10400"/>
        <dbReference type="ChEBI" id="CHEBI:15378"/>
        <dbReference type="ChEBI" id="CHEBI:57856"/>
        <dbReference type="ChEBI" id="CHEBI:59789"/>
        <dbReference type="ChEBI" id="CHEBI:74495"/>
        <dbReference type="ChEBI" id="CHEBI:82748"/>
        <dbReference type="EC" id="2.1.1.225"/>
    </reaction>
</comment>
<dbReference type="AlphaFoldDB" id="X6LWZ5"/>
<protein>
    <recommendedName>
        <fullName evidence="1">tRNA:m(4)X modification enzyme TRM13</fullName>
        <ecNumber evidence="1">2.1.1.225</ecNumber>
    </recommendedName>
</protein>
<reference evidence="4 5" key="1">
    <citation type="journal article" date="2013" name="Curr. Biol.">
        <title>The Genome of the Foraminiferan Reticulomyxa filosa.</title>
        <authorList>
            <person name="Glockner G."/>
            <person name="Hulsmann N."/>
            <person name="Schleicher M."/>
            <person name="Noegel A.A."/>
            <person name="Eichinger L."/>
            <person name="Gallinger C."/>
            <person name="Pawlowski J."/>
            <person name="Sierra R."/>
            <person name="Euteneuer U."/>
            <person name="Pillet L."/>
            <person name="Moustafa A."/>
            <person name="Platzer M."/>
            <person name="Groth M."/>
            <person name="Szafranski K."/>
            <person name="Schliwa M."/>
        </authorList>
    </citation>
    <scope>NUCLEOTIDE SEQUENCE [LARGE SCALE GENOMIC DNA]</scope>
</reference>
<name>X6LWZ5_RETFI</name>
<accession>X6LWZ5</accession>
<evidence type="ECO:0000256" key="1">
    <source>
        <dbReference type="RuleBase" id="RU367103"/>
    </source>
</evidence>
<comment type="caution">
    <text evidence="4">The sequence shown here is derived from an EMBL/GenBank/DDBJ whole genome shotgun (WGS) entry which is preliminary data.</text>
</comment>
<evidence type="ECO:0000259" key="3">
    <source>
        <dbReference type="Pfam" id="PF05206"/>
    </source>
</evidence>
<dbReference type="GO" id="GO:0008270">
    <property type="term" value="F:zinc ion binding"/>
    <property type="evidence" value="ECO:0007669"/>
    <property type="project" value="UniProtKB-KW"/>
</dbReference>
<keyword evidence="1" id="KW-0808">Transferase</keyword>
<dbReference type="PANTHER" id="PTHR12998:SF0">
    <property type="entry name" value="TRNA:M(4)X MODIFICATION ENZYME TRM13 HOMOLOG"/>
    <property type="match status" value="1"/>
</dbReference>
<keyword evidence="1" id="KW-0479">Metal-binding</keyword>
<keyword evidence="1" id="KW-0863">Zinc-finger</keyword>
<sequence length="270" mass="31497">TKKKKDLKHCQQIGSMIYHLTKSTETKEGNVCVMEMGGGKASLGTVVYYLTKQQLIVIDISTFRHKLNRVRCIAIALCYRGKCSFDTYCGLEYLKEELRWQDFSRQDFGHIRQMSTWCIDGKLTENAPDSSAASRRLEIGQLYRSIIDNERVWLLKKHGFTNFQLIEFVGSSLLRSLTILYELNLCFCAIFLLPTSILFFLIFCYFYLFANEWQTIASTCHFPFQPFDKINDIFHMDNILKFKTKFVSCIATTHLIFDKNIFFITTPNYS</sequence>
<keyword evidence="1" id="KW-0949">S-adenosyl-L-methionine</keyword>
<evidence type="ECO:0000256" key="2">
    <source>
        <dbReference type="SAM" id="Phobius"/>
    </source>
</evidence>
<keyword evidence="2" id="KW-0812">Transmembrane</keyword>
<organism evidence="4 5">
    <name type="scientific">Reticulomyxa filosa</name>
    <dbReference type="NCBI Taxonomy" id="46433"/>
    <lineage>
        <taxon>Eukaryota</taxon>
        <taxon>Sar</taxon>
        <taxon>Rhizaria</taxon>
        <taxon>Retaria</taxon>
        <taxon>Foraminifera</taxon>
        <taxon>Monothalamids</taxon>
        <taxon>Reticulomyxidae</taxon>
        <taxon>Reticulomyxa</taxon>
    </lineage>
</organism>
<evidence type="ECO:0000313" key="5">
    <source>
        <dbReference type="Proteomes" id="UP000023152"/>
    </source>
</evidence>
<dbReference type="GO" id="GO:0106050">
    <property type="term" value="F:tRNA 2'-O-methyltransferase activity"/>
    <property type="evidence" value="ECO:0007669"/>
    <property type="project" value="UniProtKB-UniRule"/>
</dbReference>
<feature type="non-terminal residue" evidence="4">
    <location>
        <position position="1"/>
    </location>
</feature>
<dbReference type="OrthoDB" id="258806at2759"/>
<gene>
    <name evidence="4" type="ORF">RFI_31247</name>
</gene>
<dbReference type="InterPro" id="IPR039044">
    <property type="entry name" value="Trm13"/>
</dbReference>
<comment type="catalytic activity">
    <reaction evidence="1">
        <text>cytidine(4) in tRNA(Pro) + S-adenosyl-L-methionine = 2'-O-methylcytidine(4) in tRNA(Pro) + S-adenosyl-L-homocysteine + H(+)</text>
        <dbReference type="Rhea" id="RHEA:32767"/>
        <dbReference type="Rhea" id="RHEA-COMP:10397"/>
        <dbReference type="Rhea" id="RHEA-COMP:10398"/>
        <dbReference type="ChEBI" id="CHEBI:15378"/>
        <dbReference type="ChEBI" id="CHEBI:57856"/>
        <dbReference type="ChEBI" id="CHEBI:59789"/>
        <dbReference type="ChEBI" id="CHEBI:74495"/>
        <dbReference type="ChEBI" id="CHEBI:82748"/>
        <dbReference type="EC" id="2.1.1.225"/>
    </reaction>
</comment>
<keyword evidence="2" id="KW-0472">Membrane</keyword>